<dbReference type="SMART" id="SM00320">
    <property type="entry name" value="WD40"/>
    <property type="match status" value="7"/>
</dbReference>
<name>A0AAU3I8R5_9ACTN</name>
<dbReference type="PANTHER" id="PTHR19879">
    <property type="entry name" value="TRANSCRIPTION INITIATION FACTOR TFIID"/>
    <property type="match status" value="1"/>
</dbReference>
<dbReference type="PROSITE" id="PS00678">
    <property type="entry name" value="WD_REPEATS_1"/>
    <property type="match status" value="4"/>
</dbReference>
<dbReference type="PROSITE" id="PS50082">
    <property type="entry name" value="WD_REPEATS_2"/>
    <property type="match status" value="4"/>
</dbReference>
<keyword evidence="2" id="KW-0677">Repeat</keyword>
<dbReference type="InterPro" id="IPR019775">
    <property type="entry name" value="WD40_repeat_CS"/>
</dbReference>
<feature type="repeat" description="WD" evidence="3">
    <location>
        <begin position="292"/>
        <end position="333"/>
    </location>
</feature>
<evidence type="ECO:0000313" key="5">
    <source>
        <dbReference type="EMBL" id="WTZ14273.1"/>
    </source>
</evidence>
<feature type="repeat" description="WD" evidence="3">
    <location>
        <begin position="337"/>
        <end position="371"/>
    </location>
</feature>
<feature type="repeat" description="WD" evidence="3">
    <location>
        <begin position="19"/>
        <end position="60"/>
    </location>
</feature>
<dbReference type="PROSITE" id="PS50294">
    <property type="entry name" value="WD_REPEATS_REGION"/>
    <property type="match status" value="4"/>
</dbReference>
<reference evidence="5" key="1">
    <citation type="submission" date="2022-10" db="EMBL/GenBank/DDBJ databases">
        <title>The complete genomes of actinobacterial strains from the NBC collection.</title>
        <authorList>
            <person name="Joergensen T.S."/>
            <person name="Alvarez Arevalo M."/>
            <person name="Sterndorff E.B."/>
            <person name="Faurdal D."/>
            <person name="Vuksanovic O."/>
            <person name="Mourched A.-S."/>
            <person name="Charusanti P."/>
            <person name="Shaw S."/>
            <person name="Blin K."/>
            <person name="Weber T."/>
        </authorList>
    </citation>
    <scope>NUCLEOTIDE SEQUENCE</scope>
    <source>
        <strain evidence="5">NBC_01393</strain>
    </source>
</reference>
<keyword evidence="1 3" id="KW-0853">WD repeat</keyword>
<gene>
    <name evidence="5" type="ORF">OG699_43785</name>
</gene>
<feature type="region of interest" description="Disordered" evidence="4">
    <location>
        <begin position="1"/>
        <end position="20"/>
    </location>
</feature>
<protein>
    <submittedName>
        <fullName evidence="5">WD40 repeat domain-containing protein</fullName>
    </submittedName>
</protein>
<dbReference type="PANTHER" id="PTHR19879:SF9">
    <property type="entry name" value="TRANSCRIPTION INITIATION FACTOR TFIID SUBUNIT 5"/>
    <property type="match status" value="1"/>
</dbReference>
<dbReference type="EMBL" id="CP109546">
    <property type="protein sequence ID" value="WTZ14273.1"/>
    <property type="molecule type" value="Genomic_DNA"/>
</dbReference>
<feature type="repeat" description="WD" evidence="3">
    <location>
        <begin position="64"/>
        <end position="97"/>
    </location>
</feature>
<dbReference type="InterPro" id="IPR020472">
    <property type="entry name" value="WD40_PAC1"/>
</dbReference>
<accession>A0AAU3I8R5</accession>
<evidence type="ECO:0000256" key="3">
    <source>
        <dbReference type="PROSITE-ProRule" id="PRU00221"/>
    </source>
</evidence>
<dbReference type="Gene3D" id="2.130.10.10">
    <property type="entry name" value="YVTN repeat-like/Quinoprotein amine dehydrogenase"/>
    <property type="match status" value="3"/>
</dbReference>
<proteinExistence type="predicted"/>
<sequence length="371" mass="39242">MAFLGRPSPPPQRGPAATLSGHGRAVNAVAFSPDGRLLASGSSDRTVVLWDVTDTSHPTRAAGLTSHHRAVNAVAFSPDGRLLASGSTDWSVILWDVTDLVNPARSAVLVHERPGWLFRDGWRQGGVHAVSFSPDGRFIACAGDRAVIVWDVSDPARPRRCARVTHHRRAWRSGPVISVMFSPDGRLLASGSDGGKNTGVLWDVSEPTHPVRTAVVRPQARDWFKALSAGGAPAVHSVGFSHDGRLLATGSGDLGAVSGTYGSWRQGAVTVWDVTDPAHPVRTGTGTLALASLGDTGQMYAVEFSPDGRLLASGCENATVTLWDVTDPTHLTPTAHLTGHRKAVRSLAFSPDGRMLAGCGVDTTVRLWETS</sequence>
<dbReference type="CDD" id="cd00200">
    <property type="entry name" value="WD40"/>
    <property type="match status" value="1"/>
</dbReference>
<evidence type="ECO:0000256" key="4">
    <source>
        <dbReference type="SAM" id="MobiDB-lite"/>
    </source>
</evidence>
<dbReference type="InterPro" id="IPR036322">
    <property type="entry name" value="WD40_repeat_dom_sf"/>
</dbReference>
<dbReference type="SUPFAM" id="SSF50978">
    <property type="entry name" value="WD40 repeat-like"/>
    <property type="match status" value="1"/>
</dbReference>
<organism evidence="5">
    <name type="scientific">Streptomyces sp. NBC_01393</name>
    <dbReference type="NCBI Taxonomy" id="2903851"/>
    <lineage>
        <taxon>Bacteria</taxon>
        <taxon>Bacillati</taxon>
        <taxon>Actinomycetota</taxon>
        <taxon>Actinomycetes</taxon>
        <taxon>Kitasatosporales</taxon>
        <taxon>Streptomycetaceae</taxon>
        <taxon>Streptomyces</taxon>
    </lineage>
</organism>
<evidence type="ECO:0000256" key="2">
    <source>
        <dbReference type="ARBA" id="ARBA00022737"/>
    </source>
</evidence>
<dbReference type="PRINTS" id="PR00320">
    <property type="entry name" value="GPROTEINBRPT"/>
</dbReference>
<dbReference type="Pfam" id="PF00400">
    <property type="entry name" value="WD40"/>
    <property type="match status" value="7"/>
</dbReference>
<dbReference type="InterPro" id="IPR001680">
    <property type="entry name" value="WD40_rpt"/>
</dbReference>
<dbReference type="InterPro" id="IPR015943">
    <property type="entry name" value="WD40/YVTN_repeat-like_dom_sf"/>
</dbReference>
<evidence type="ECO:0000256" key="1">
    <source>
        <dbReference type="ARBA" id="ARBA00022574"/>
    </source>
</evidence>
<dbReference type="AlphaFoldDB" id="A0AAU3I8R5"/>